<accession>A0A0V0TJI4</accession>
<feature type="compositionally biased region" description="Low complexity" evidence="1">
    <location>
        <begin position="54"/>
        <end position="76"/>
    </location>
</feature>
<dbReference type="Proteomes" id="UP000055048">
    <property type="component" value="Unassembled WGS sequence"/>
</dbReference>
<feature type="compositionally biased region" description="Basic and acidic residues" evidence="1">
    <location>
        <begin position="36"/>
        <end position="51"/>
    </location>
</feature>
<proteinExistence type="predicted"/>
<dbReference type="EMBL" id="JYDJ01000240">
    <property type="protein sequence ID" value="KRX39189.1"/>
    <property type="molecule type" value="Genomic_DNA"/>
</dbReference>
<dbReference type="OrthoDB" id="10342227at2759"/>
<dbReference type="AlphaFoldDB" id="A0A0V0TJI4"/>
<gene>
    <name evidence="2" type="ORF">T05_787</name>
</gene>
<evidence type="ECO:0000313" key="3">
    <source>
        <dbReference type="Proteomes" id="UP000055048"/>
    </source>
</evidence>
<feature type="region of interest" description="Disordered" evidence="1">
    <location>
        <begin position="36"/>
        <end position="113"/>
    </location>
</feature>
<evidence type="ECO:0000313" key="2">
    <source>
        <dbReference type="EMBL" id="KRX39189.1"/>
    </source>
</evidence>
<reference evidence="2 3" key="1">
    <citation type="submission" date="2015-01" db="EMBL/GenBank/DDBJ databases">
        <title>Evolution of Trichinella species and genotypes.</title>
        <authorList>
            <person name="Korhonen P.K."/>
            <person name="Edoardo P."/>
            <person name="Giuseppe L.R."/>
            <person name="Gasser R.B."/>
        </authorList>
    </citation>
    <scope>NUCLEOTIDE SEQUENCE [LARGE SCALE GENOMIC DNA]</scope>
    <source>
        <strain evidence="2">ISS417</strain>
    </source>
</reference>
<protein>
    <submittedName>
        <fullName evidence="2">Uncharacterized protein</fullName>
    </submittedName>
</protein>
<sequence length="205" mass="21811">MVAFQQEEKPKTTSCLVMMLMVGCNGRDEEKVKVDVEEKIGRNSSKQERSKQQTAAAATTTTTTTTTTAAATSSSSGNSSSCSNKQWRQQQKQNRQQGGGDLLSGGSNRPIGLRVGESPGAPCRAPLWLCVQWFGWEICLPVQGQCSTNPLDTSRLCLLSEFGKKSDSCPLLSTACAGRVRGAEPAPLFLSVGQHTPAISHSGSS</sequence>
<name>A0A0V0TJI4_9BILA</name>
<organism evidence="2 3">
    <name type="scientific">Trichinella murrelli</name>
    <dbReference type="NCBI Taxonomy" id="144512"/>
    <lineage>
        <taxon>Eukaryota</taxon>
        <taxon>Metazoa</taxon>
        <taxon>Ecdysozoa</taxon>
        <taxon>Nematoda</taxon>
        <taxon>Enoplea</taxon>
        <taxon>Dorylaimia</taxon>
        <taxon>Trichinellida</taxon>
        <taxon>Trichinellidae</taxon>
        <taxon>Trichinella</taxon>
    </lineage>
</organism>
<keyword evidence="3" id="KW-1185">Reference proteome</keyword>
<comment type="caution">
    <text evidence="2">The sequence shown here is derived from an EMBL/GenBank/DDBJ whole genome shotgun (WGS) entry which is preliminary data.</text>
</comment>
<feature type="compositionally biased region" description="Low complexity" evidence="1">
    <location>
        <begin position="84"/>
        <end position="96"/>
    </location>
</feature>
<evidence type="ECO:0000256" key="1">
    <source>
        <dbReference type="SAM" id="MobiDB-lite"/>
    </source>
</evidence>